<dbReference type="Gene3D" id="3.30.160.20">
    <property type="match status" value="2"/>
</dbReference>
<comment type="caution">
    <text evidence="4">The sequence shown here is derived from an EMBL/GenBank/DDBJ whole genome shotgun (WGS) entry which is preliminary data.</text>
</comment>
<dbReference type="GO" id="GO:0020037">
    <property type="term" value="F:heme binding"/>
    <property type="evidence" value="ECO:0007669"/>
    <property type="project" value="InterPro"/>
</dbReference>
<dbReference type="GO" id="GO:0070878">
    <property type="term" value="F:primary miRNA binding"/>
    <property type="evidence" value="ECO:0007669"/>
    <property type="project" value="TreeGrafter"/>
</dbReference>
<keyword evidence="5" id="KW-1185">Reference proteome</keyword>
<dbReference type="SMART" id="SM00358">
    <property type="entry name" value="DSRM"/>
    <property type="match status" value="2"/>
</dbReference>
<feature type="non-terminal residue" evidence="4">
    <location>
        <position position="540"/>
    </location>
</feature>
<name>A0A3S1A2W5_ELYCH</name>
<proteinExistence type="predicted"/>
<dbReference type="FunFam" id="3.30.160.20:FF:000021">
    <property type="entry name" value="Microprocessor complex subunit DGCR8"/>
    <property type="match status" value="1"/>
</dbReference>
<feature type="compositionally biased region" description="Acidic residues" evidence="2">
    <location>
        <begin position="95"/>
        <end position="104"/>
    </location>
</feature>
<dbReference type="GO" id="GO:0070877">
    <property type="term" value="C:microprocessor complex"/>
    <property type="evidence" value="ECO:0007669"/>
    <property type="project" value="InterPro"/>
</dbReference>
<evidence type="ECO:0000256" key="1">
    <source>
        <dbReference type="PROSITE-ProRule" id="PRU00266"/>
    </source>
</evidence>
<dbReference type="PANTHER" id="PTHR13482">
    <property type="entry name" value="MICRORNA PROCESSOR COMPLEX SUBUNIT DGCR8"/>
    <property type="match status" value="1"/>
</dbReference>
<reference evidence="4 5" key="1">
    <citation type="submission" date="2019-01" db="EMBL/GenBank/DDBJ databases">
        <title>A draft genome assembly of the solar-powered sea slug Elysia chlorotica.</title>
        <authorList>
            <person name="Cai H."/>
            <person name="Li Q."/>
            <person name="Fang X."/>
            <person name="Li J."/>
            <person name="Curtis N.E."/>
            <person name="Altenburger A."/>
            <person name="Shibata T."/>
            <person name="Feng M."/>
            <person name="Maeda T."/>
            <person name="Schwartz J.A."/>
            <person name="Shigenobu S."/>
            <person name="Lundholm N."/>
            <person name="Nishiyama T."/>
            <person name="Yang H."/>
            <person name="Hasebe M."/>
            <person name="Li S."/>
            <person name="Pierce S.K."/>
            <person name="Wang J."/>
        </authorList>
    </citation>
    <scope>NUCLEOTIDE SEQUENCE [LARGE SCALE GENOMIC DNA]</scope>
    <source>
        <strain evidence="4">EC2010</strain>
        <tissue evidence="4">Whole organism of an adult</tissue>
    </source>
</reference>
<evidence type="ECO:0000256" key="2">
    <source>
        <dbReference type="SAM" id="MobiDB-lite"/>
    </source>
</evidence>
<evidence type="ECO:0000313" key="5">
    <source>
        <dbReference type="Proteomes" id="UP000271974"/>
    </source>
</evidence>
<feature type="region of interest" description="Disordered" evidence="2">
    <location>
        <begin position="1"/>
        <end position="104"/>
    </location>
</feature>
<feature type="compositionally biased region" description="Acidic residues" evidence="2">
    <location>
        <begin position="25"/>
        <end position="63"/>
    </location>
</feature>
<dbReference type="GO" id="GO:0003725">
    <property type="term" value="F:double-stranded RNA binding"/>
    <property type="evidence" value="ECO:0007669"/>
    <property type="project" value="TreeGrafter"/>
</dbReference>
<evidence type="ECO:0000259" key="3">
    <source>
        <dbReference type="PROSITE" id="PS50137"/>
    </source>
</evidence>
<gene>
    <name evidence="4" type="ORF">EGW08_002973</name>
</gene>
<dbReference type="InterPro" id="IPR014720">
    <property type="entry name" value="dsRBD_dom"/>
</dbReference>
<dbReference type="InterPro" id="IPR040375">
    <property type="entry name" value="DGCR8"/>
</dbReference>
<dbReference type="Gene3D" id="2.20.70.10">
    <property type="match status" value="1"/>
</dbReference>
<keyword evidence="1" id="KW-0694">RNA-binding</keyword>
<organism evidence="4 5">
    <name type="scientific">Elysia chlorotica</name>
    <name type="common">Eastern emerald elysia</name>
    <name type="synonym">Sea slug</name>
    <dbReference type="NCBI Taxonomy" id="188477"/>
    <lineage>
        <taxon>Eukaryota</taxon>
        <taxon>Metazoa</taxon>
        <taxon>Spiralia</taxon>
        <taxon>Lophotrochozoa</taxon>
        <taxon>Mollusca</taxon>
        <taxon>Gastropoda</taxon>
        <taxon>Heterobranchia</taxon>
        <taxon>Euthyneura</taxon>
        <taxon>Panpulmonata</taxon>
        <taxon>Sacoglossa</taxon>
        <taxon>Placobranchoidea</taxon>
        <taxon>Plakobranchidae</taxon>
        <taxon>Elysia</taxon>
    </lineage>
</organism>
<dbReference type="EMBL" id="RQTK01000061">
    <property type="protein sequence ID" value="RUS89230.1"/>
    <property type="molecule type" value="Genomic_DNA"/>
</dbReference>
<dbReference type="CDD" id="cd19867">
    <property type="entry name" value="DSRM_DGCR8_rpt1"/>
    <property type="match status" value="1"/>
</dbReference>
<dbReference type="OrthoDB" id="112668at2759"/>
<dbReference type="GO" id="GO:0042802">
    <property type="term" value="F:identical protein binding"/>
    <property type="evidence" value="ECO:0007669"/>
    <property type="project" value="InterPro"/>
</dbReference>
<protein>
    <recommendedName>
        <fullName evidence="3">DRBM domain-containing protein</fullName>
    </recommendedName>
</protein>
<dbReference type="SUPFAM" id="SSF54768">
    <property type="entry name" value="dsRNA-binding domain-like"/>
    <property type="match status" value="2"/>
</dbReference>
<feature type="domain" description="DRBM" evidence="3">
    <location>
        <begin position="342"/>
        <end position="409"/>
    </location>
</feature>
<dbReference type="Proteomes" id="UP000271974">
    <property type="component" value="Unassembled WGS sequence"/>
</dbReference>
<dbReference type="GO" id="GO:0031053">
    <property type="term" value="P:primary miRNA processing"/>
    <property type="evidence" value="ECO:0007669"/>
    <property type="project" value="InterPro"/>
</dbReference>
<dbReference type="CDD" id="cd19868">
    <property type="entry name" value="DSRM_DGCR8_rpt2"/>
    <property type="match status" value="1"/>
</dbReference>
<sequence length="540" mass="61155">MDVESEHNEQSLCEDDNQALQETTIAEEGDESDGENQEEEDPGEDHEFEIIDQVETEDEEEKNDPEAQGERNPEDGVLGANNRGTGSNAASSGSSDDDDDDDVDDTEVHAMLEKGINKNSIRKREEPTEGKPVIKLKTVLKELETDPFDILPEGWIFVTHNCGMPVYLHKESRVCTLARPYSLGSASTRTHNIPISAIPCLMYRRQLDRLSSQTENGNHIWVAAGEKQGIVRISSFFFSKMGCFSQFLSLPDLLKMVDFYENYPFDITVACLKKYKAANLCLLSLSTWKERKKHMEQKYKRNRPELVGLDVLCFVSFRIFCLLVLETKRYKIEFVLNPTGKSYLCILHEYMQRTLKIQPLYVFKELENSKTPYGATVTINNIEYGTGYASSKKVAKQEAAKETLKILMPDLFNKISDHEIKHTISDLSFFDNVKVSDSRIFELGIKVGQPSPFEILQECLRRNFGMGNTQCDISTKPLKNQKCEYSITVGKHSATVVARNKRDGKQLAAQAILAILHPHVPSWGSLLRLYGTSVEKPIQK</sequence>
<dbReference type="STRING" id="188477.A0A3S1A2W5"/>
<accession>A0A3S1A2W5</accession>
<dbReference type="PANTHER" id="PTHR13482:SF3">
    <property type="entry name" value="MICROPROCESSOR COMPLEX SUBUNIT DGCR8"/>
    <property type="match status" value="1"/>
</dbReference>
<dbReference type="Gene3D" id="3.30.160.590">
    <property type="match status" value="1"/>
</dbReference>
<dbReference type="AlphaFoldDB" id="A0A3S1A2W5"/>
<dbReference type="Pfam" id="PF00035">
    <property type="entry name" value="dsrm"/>
    <property type="match status" value="2"/>
</dbReference>
<evidence type="ECO:0000313" key="4">
    <source>
        <dbReference type="EMBL" id="RUS89230.1"/>
    </source>
</evidence>
<feature type="compositionally biased region" description="Basic and acidic residues" evidence="2">
    <location>
        <begin position="64"/>
        <end position="74"/>
    </location>
</feature>
<dbReference type="PROSITE" id="PS50137">
    <property type="entry name" value="DS_RBD"/>
    <property type="match status" value="1"/>
</dbReference>